<dbReference type="Proteomes" id="UP000540412">
    <property type="component" value="Unassembled WGS sequence"/>
</dbReference>
<dbReference type="CDD" id="cd05154">
    <property type="entry name" value="ACAD10_11_N-like"/>
    <property type="match status" value="1"/>
</dbReference>
<feature type="domain" description="Aminoglycoside phosphotransferase" evidence="1">
    <location>
        <begin position="28"/>
        <end position="264"/>
    </location>
</feature>
<keyword evidence="3" id="KW-0808">Transferase</keyword>
<dbReference type="GO" id="GO:0016301">
    <property type="term" value="F:kinase activity"/>
    <property type="evidence" value="ECO:0007669"/>
    <property type="project" value="UniProtKB-KW"/>
</dbReference>
<dbReference type="Pfam" id="PF19802">
    <property type="entry name" value="DUF6285"/>
    <property type="match status" value="1"/>
</dbReference>
<organism evidence="3 4">
    <name type="scientific">Nocardia transvalensis</name>
    <dbReference type="NCBI Taxonomy" id="37333"/>
    <lineage>
        <taxon>Bacteria</taxon>
        <taxon>Bacillati</taxon>
        <taxon>Actinomycetota</taxon>
        <taxon>Actinomycetes</taxon>
        <taxon>Mycobacteriales</taxon>
        <taxon>Nocardiaceae</taxon>
        <taxon>Nocardia</taxon>
    </lineage>
</organism>
<name>A0A7W9PLF7_9NOCA</name>
<dbReference type="AlphaFoldDB" id="A0A7W9PLF7"/>
<evidence type="ECO:0000259" key="2">
    <source>
        <dbReference type="Pfam" id="PF19802"/>
    </source>
</evidence>
<feature type="domain" description="DUF6285" evidence="2">
    <location>
        <begin position="368"/>
        <end position="450"/>
    </location>
</feature>
<proteinExistence type="predicted"/>
<comment type="caution">
    <text evidence="3">The sequence shown here is derived from an EMBL/GenBank/DDBJ whole genome shotgun (WGS) entry which is preliminary data.</text>
</comment>
<dbReference type="EMBL" id="JACHIT010000002">
    <property type="protein sequence ID" value="MBB5917804.1"/>
    <property type="molecule type" value="Genomic_DNA"/>
</dbReference>
<reference evidence="3 4" key="1">
    <citation type="submission" date="2020-08" db="EMBL/GenBank/DDBJ databases">
        <title>Sequencing the genomes of 1000 actinobacteria strains.</title>
        <authorList>
            <person name="Klenk H.-P."/>
        </authorList>
    </citation>
    <scope>NUCLEOTIDE SEQUENCE [LARGE SCALE GENOMIC DNA]</scope>
    <source>
        <strain evidence="3 4">DSM 43582</strain>
    </source>
</reference>
<protein>
    <submittedName>
        <fullName evidence="3">Aminoglycoside phosphotransferase (APT) family kinase protein</fullName>
    </submittedName>
</protein>
<keyword evidence="4" id="KW-1185">Reference proteome</keyword>
<dbReference type="InterPro" id="IPR046252">
    <property type="entry name" value="DUF6285"/>
</dbReference>
<dbReference type="Pfam" id="PF01636">
    <property type="entry name" value="APH"/>
    <property type="match status" value="1"/>
</dbReference>
<accession>A0A7W9PLF7</accession>
<dbReference type="InterPro" id="IPR011009">
    <property type="entry name" value="Kinase-like_dom_sf"/>
</dbReference>
<dbReference type="Gene3D" id="3.30.200.20">
    <property type="entry name" value="Phosphorylase Kinase, domain 1"/>
    <property type="match status" value="1"/>
</dbReference>
<evidence type="ECO:0000259" key="1">
    <source>
        <dbReference type="Pfam" id="PF01636"/>
    </source>
</evidence>
<gene>
    <name evidence="3" type="ORF">BJY24_006716</name>
</gene>
<dbReference type="RefSeq" id="WP_040747805.1">
    <property type="nucleotide sequence ID" value="NZ_JACHIT010000002.1"/>
</dbReference>
<evidence type="ECO:0000313" key="4">
    <source>
        <dbReference type="Proteomes" id="UP000540412"/>
    </source>
</evidence>
<dbReference type="InterPro" id="IPR041726">
    <property type="entry name" value="ACAD10_11_N"/>
</dbReference>
<dbReference type="PANTHER" id="PTHR21310:SF57">
    <property type="entry name" value="BLR2944 PROTEIN"/>
    <property type="match status" value="1"/>
</dbReference>
<dbReference type="SUPFAM" id="SSF56112">
    <property type="entry name" value="Protein kinase-like (PK-like)"/>
    <property type="match status" value="1"/>
</dbReference>
<keyword evidence="3" id="KW-0418">Kinase</keyword>
<sequence length="453" mass="49037">MAVTVSLPDGVRDVLAAALGTALTDVELRRFTGGASREVYAIAARDDRGAPVRAVLRRDPPGHGDAARMRAEASCLRAAAAAGVPVPAVLAAADDAPGIDAPYLVMELVTGESIPRRLQRNPEFASVRDRLAGDLGEVLGRIHRTPLDTLGPLDDSDPLDTLEQIYRDLAQPRPVVEMGLRWLRDRPPAARPNALVHGDFRLGNFLVEPDGLRAVLDWELAHIGNPIEDLGWLCVRAWRFGAPAPVGGLGTRDQLLDGYERATGTRPAPDELHWWEVFGTLKWLVLSMFQAERHHSGAERSIELAAIGRRVCESEFDLLTALGLLDDAVTVPTTAEPADTVHDRPAPAEIIELVTETLAAEIGPALTEADQRRRYLLRVCTTLLGTAARELRAGPAAGTEVRRQLAALGCDSEAALAIRLRSGENDYADNEIRRVTTLAVLSRLQVANPRHLG</sequence>
<dbReference type="PANTHER" id="PTHR21310">
    <property type="entry name" value="AMINOGLYCOSIDE PHOSPHOTRANSFERASE-RELATED-RELATED"/>
    <property type="match status" value="1"/>
</dbReference>
<dbReference type="InterPro" id="IPR051678">
    <property type="entry name" value="AGP_Transferase"/>
</dbReference>
<evidence type="ECO:0000313" key="3">
    <source>
        <dbReference type="EMBL" id="MBB5917804.1"/>
    </source>
</evidence>
<dbReference type="InterPro" id="IPR002575">
    <property type="entry name" value="Aminoglycoside_PTrfase"/>
</dbReference>
<dbReference type="Gene3D" id="3.90.1200.10">
    <property type="match status" value="1"/>
</dbReference>